<dbReference type="InterPro" id="IPR036097">
    <property type="entry name" value="HisK_dim/P_sf"/>
</dbReference>
<comment type="catalytic activity">
    <reaction evidence="1">
        <text>ATP + protein L-histidine = ADP + protein N-phospho-L-histidine.</text>
        <dbReference type="EC" id="2.7.13.3"/>
    </reaction>
</comment>
<dbReference type="SUPFAM" id="SSF47384">
    <property type="entry name" value="Homodimeric domain of signal transducing histidine kinase"/>
    <property type="match status" value="1"/>
</dbReference>
<keyword evidence="3" id="KW-0597">Phosphoprotein</keyword>
<evidence type="ECO:0000256" key="4">
    <source>
        <dbReference type="ARBA" id="ARBA00022679"/>
    </source>
</evidence>
<evidence type="ECO:0000256" key="2">
    <source>
        <dbReference type="ARBA" id="ARBA00012438"/>
    </source>
</evidence>
<dbReference type="Gene3D" id="3.30.450.20">
    <property type="entry name" value="PAS domain"/>
    <property type="match status" value="2"/>
</dbReference>
<evidence type="ECO:0000259" key="6">
    <source>
        <dbReference type="PROSITE" id="PS50109"/>
    </source>
</evidence>
<dbReference type="AlphaFoldDB" id="A0A916JA90"/>
<feature type="domain" description="Histidine kinase" evidence="6">
    <location>
        <begin position="316"/>
        <end position="533"/>
    </location>
</feature>
<dbReference type="CDD" id="cd00082">
    <property type="entry name" value="HisKA"/>
    <property type="match status" value="1"/>
</dbReference>
<evidence type="ECO:0000256" key="5">
    <source>
        <dbReference type="ARBA" id="ARBA00022777"/>
    </source>
</evidence>
<dbReference type="Gene3D" id="3.30.565.10">
    <property type="entry name" value="Histidine kinase-like ATPase, C-terminal domain"/>
    <property type="match status" value="1"/>
</dbReference>
<keyword evidence="8" id="KW-1185">Reference proteome</keyword>
<dbReference type="InterPro" id="IPR005467">
    <property type="entry name" value="His_kinase_dom"/>
</dbReference>
<dbReference type="PRINTS" id="PR00344">
    <property type="entry name" value="BCTRLSENSOR"/>
</dbReference>
<dbReference type="InterPro" id="IPR013656">
    <property type="entry name" value="PAS_4"/>
</dbReference>
<keyword evidence="4 7" id="KW-0808">Transferase</keyword>
<dbReference type="Pfam" id="PF08448">
    <property type="entry name" value="PAS_4"/>
    <property type="match status" value="1"/>
</dbReference>
<keyword evidence="5" id="KW-0418">Kinase</keyword>
<accession>A0A916JA90</accession>
<evidence type="ECO:0000313" key="8">
    <source>
        <dbReference type="Proteomes" id="UP000680038"/>
    </source>
</evidence>
<dbReference type="PROSITE" id="PS50109">
    <property type="entry name" value="HIS_KIN"/>
    <property type="match status" value="1"/>
</dbReference>
<dbReference type="InterPro" id="IPR052162">
    <property type="entry name" value="Sensor_kinase/Photoreceptor"/>
</dbReference>
<dbReference type="SMART" id="SM00387">
    <property type="entry name" value="HATPase_c"/>
    <property type="match status" value="1"/>
</dbReference>
<reference evidence="7" key="1">
    <citation type="submission" date="2021-04" db="EMBL/GenBank/DDBJ databases">
        <authorList>
            <person name="Rodrigo-Torres L."/>
            <person name="Arahal R. D."/>
            <person name="Lucena T."/>
        </authorList>
    </citation>
    <scope>NUCLEOTIDE SEQUENCE</scope>
    <source>
        <strain evidence="7">CECT 9275</strain>
    </source>
</reference>
<evidence type="ECO:0000256" key="1">
    <source>
        <dbReference type="ARBA" id="ARBA00000085"/>
    </source>
</evidence>
<dbReference type="Pfam" id="PF02518">
    <property type="entry name" value="HATPase_c"/>
    <property type="match status" value="1"/>
</dbReference>
<protein>
    <recommendedName>
        <fullName evidence="2">histidine kinase</fullName>
        <ecNumber evidence="2">2.7.13.3</ecNumber>
    </recommendedName>
</protein>
<dbReference type="Gene3D" id="1.10.287.130">
    <property type="match status" value="1"/>
</dbReference>
<dbReference type="InterPro" id="IPR004358">
    <property type="entry name" value="Sig_transdc_His_kin-like_C"/>
</dbReference>
<dbReference type="GO" id="GO:0000155">
    <property type="term" value="F:phosphorelay sensor kinase activity"/>
    <property type="evidence" value="ECO:0007669"/>
    <property type="project" value="InterPro"/>
</dbReference>
<sequence length="533" mass="60921">MGDLIFTHDWTNTPLGTIDKWPRSLRTTLGIMLHSAFPMFLFWGKDRICFYNDAYRPSLGVSGKHPAIGKPAQEVWPEIWEFIGDLISTVYVTGVPQWFQDKLVPIYRNGRIEDVYWTFSYSPAYGDDGQIGGVLVTCMETTSTVLARKQIEETVTERTRELEQANASVRQLNAYLQDIINSFKQPLQVLEPVFEEGVIVDFRYRLTNQAYANCANTTPEAIQNKRVSEIFPGYLKTTSFSNVAKTYLSGETDTWMIHYDQDGLDLYNEMTAIKMENEVILHFADFTKLKYLEFELLKKITELENSNNNLEAFAHAASHDLKEPIRKIQIFSSRLRMQLAERMDERDLAMFNSIENASKRMSRMIDDLLLYAQFSMLPPEKEKVDLNVTIQQVLEDLEVSILETGTSVILADLPVVKVYGRQLHQMFQNLLSNSVKYRNPDVPLRIDISYQPRTEDGKPYHLIEVRDNGMGFEQEFAAKIFQLFTRLHNGGAQSGSGIGLSTVKKVIDNHNGMVRVESKVGIGTSFQVLLPVN</sequence>
<dbReference type="RefSeq" id="WP_215237273.1">
    <property type="nucleotide sequence ID" value="NZ_CAJRAF010000001.1"/>
</dbReference>
<gene>
    <name evidence="7" type="primary">sasA_2</name>
    <name evidence="7" type="ORF">DYBT9275_00520</name>
</gene>
<dbReference type="SUPFAM" id="SSF55874">
    <property type="entry name" value="ATPase domain of HSP90 chaperone/DNA topoisomerase II/histidine kinase"/>
    <property type="match status" value="1"/>
</dbReference>
<name>A0A916JA90_9BACT</name>
<dbReference type="InterPro" id="IPR003661">
    <property type="entry name" value="HisK_dim/P_dom"/>
</dbReference>
<dbReference type="InterPro" id="IPR003594">
    <property type="entry name" value="HATPase_dom"/>
</dbReference>
<dbReference type="EMBL" id="CAJRAF010000001">
    <property type="protein sequence ID" value="CAG4990401.1"/>
    <property type="molecule type" value="Genomic_DNA"/>
</dbReference>
<evidence type="ECO:0000256" key="3">
    <source>
        <dbReference type="ARBA" id="ARBA00022553"/>
    </source>
</evidence>
<dbReference type="SUPFAM" id="SSF55785">
    <property type="entry name" value="PYP-like sensor domain (PAS domain)"/>
    <property type="match status" value="2"/>
</dbReference>
<dbReference type="Pfam" id="PF00512">
    <property type="entry name" value="HisKA"/>
    <property type="match status" value="1"/>
</dbReference>
<dbReference type="Proteomes" id="UP000680038">
    <property type="component" value="Unassembled WGS sequence"/>
</dbReference>
<organism evidence="7 8">
    <name type="scientific">Dyadobacter helix</name>
    <dbReference type="NCBI Taxonomy" id="2822344"/>
    <lineage>
        <taxon>Bacteria</taxon>
        <taxon>Pseudomonadati</taxon>
        <taxon>Bacteroidota</taxon>
        <taxon>Cytophagia</taxon>
        <taxon>Cytophagales</taxon>
        <taxon>Spirosomataceae</taxon>
        <taxon>Dyadobacter</taxon>
    </lineage>
</organism>
<dbReference type="InterPro" id="IPR035965">
    <property type="entry name" value="PAS-like_dom_sf"/>
</dbReference>
<dbReference type="InterPro" id="IPR036890">
    <property type="entry name" value="HATPase_C_sf"/>
</dbReference>
<dbReference type="EC" id="2.7.13.3" evidence="2"/>
<dbReference type="PANTHER" id="PTHR43304">
    <property type="entry name" value="PHYTOCHROME-LIKE PROTEIN CPH1"/>
    <property type="match status" value="1"/>
</dbReference>
<dbReference type="PANTHER" id="PTHR43304:SF1">
    <property type="entry name" value="PAC DOMAIN-CONTAINING PROTEIN"/>
    <property type="match status" value="1"/>
</dbReference>
<comment type="caution">
    <text evidence="7">The sequence shown here is derived from an EMBL/GenBank/DDBJ whole genome shotgun (WGS) entry which is preliminary data.</text>
</comment>
<proteinExistence type="predicted"/>
<evidence type="ECO:0000313" key="7">
    <source>
        <dbReference type="EMBL" id="CAG4990401.1"/>
    </source>
</evidence>
<dbReference type="SMART" id="SM00388">
    <property type="entry name" value="HisKA"/>
    <property type="match status" value="1"/>
</dbReference>